<evidence type="ECO:0000256" key="1">
    <source>
        <dbReference type="ARBA" id="ARBA00010479"/>
    </source>
</evidence>
<keyword evidence="4 6" id="KW-0009">Actin-binding</keyword>
<dbReference type="PANTHER" id="PTHR10653:SF0">
    <property type="entry name" value="F-ACTIN-CAPPING PROTEIN SUBUNIT ALPHA"/>
    <property type="match status" value="1"/>
</dbReference>
<comment type="function">
    <text evidence="5 6">F-actin-capping proteins bind in a Ca(2+)-independent manner to the fast growing ends of actin filaments (barbed end) thereby blocking the exchange of subunits at these ends. Unlike other capping proteins (such as gelsolin and severin), these proteins do not sever actin filaments.</text>
</comment>
<dbReference type="AlphaFoldDB" id="A0A2T9ZC30"/>
<dbReference type="PANTHER" id="PTHR10653">
    <property type="entry name" value="F-ACTIN-CAPPING PROTEIN SUBUNIT ALPHA"/>
    <property type="match status" value="1"/>
</dbReference>
<comment type="caution">
    <text evidence="7">The sequence shown here is derived from an EMBL/GenBank/DDBJ whole genome shotgun (WGS) entry which is preliminary data.</text>
</comment>
<dbReference type="GO" id="GO:0030036">
    <property type="term" value="P:actin cytoskeleton organization"/>
    <property type="evidence" value="ECO:0007669"/>
    <property type="project" value="TreeGrafter"/>
</dbReference>
<dbReference type="PRINTS" id="PR00191">
    <property type="entry name" value="FACTINCAPA"/>
</dbReference>
<dbReference type="Pfam" id="PF01267">
    <property type="entry name" value="F-actin_cap_A"/>
    <property type="match status" value="1"/>
</dbReference>
<dbReference type="GO" id="GO:0008290">
    <property type="term" value="C:F-actin capping protein complex"/>
    <property type="evidence" value="ECO:0007669"/>
    <property type="project" value="UniProtKB-UniRule"/>
</dbReference>
<dbReference type="Gene3D" id="3.90.1150.210">
    <property type="entry name" value="F-actin capping protein, beta subunit"/>
    <property type="match status" value="1"/>
</dbReference>
<sequence>MELSTSEKLQRAVDFLKSGPPGEIDDVFNDIRVIIDDDKQLQEEIGPILAECNIQQFYAAEIEHPDSSESSKTVALLTEYNQLDSGSFIDYDAGLSFDFDHLRLEVKNVSVCDTESGQDEFRDQLQAEANKYKDEHFPGGHIKVFPNLGKSETSLEYVICIINNKYNPDNYWNGRYQASWKFNPDTNELNGELSVRIHYYEDGNVQLAISNSFHLEISPSADYSSLPKSIFSLISKEEKQFQLNVNKNYAHLNETTFKDLRRKLPLTKSKIDWLKIASYNLNDELSAVPQI</sequence>
<evidence type="ECO:0000256" key="6">
    <source>
        <dbReference type="RuleBase" id="RU365077"/>
    </source>
</evidence>
<dbReference type="GO" id="GO:0030863">
    <property type="term" value="C:cortical cytoskeleton"/>
    <property type="evidence" value="ECO:0007669"/>
    <property type="project" value="TreeGrafter"/>
</dbReference>
<name>A0A2T9ZC30_9FUNG</name>
<dbReference type="Proteomes" id="UP000245609">
    <property type="component" value="Unassembled WGS sequence"/>
</dbReference>
<evidence type="ECO:0000313" key="8">
    <source>
        <dbReference type="Proteomes" id="UP000245609"/>
    </source>
</evidence>
<protein>
    <recommendedName>
        <fullName evidence="2 6">F-actin-capping protein subunit alpha</fullName>
    </recommendedName>
</protein>
<dbReference type="InterPro" id="IPR037282">
    <property type="entry name" value="CapZ_alpha/beta"/>
</dbReference>
<comment type="subunit">
    <text evidence="6">Heterodimer of an alpha and a beta subunit.</text>
</comment>
<dbReference type="SUPFAM" id="SSF90096">
    <property type="entry name" value="Subunits of heterodimeric actin filament capping protein Capz"/>
    <property type="match status" value="1"/>
</dbReference>
<dbReference type="InterPro" id="IPR042276">
    <property type="entry name" value="CapZ_alpha/beta_2"/>
</dbReference>
<organism evidence="7 8">
    <name type="scientific">Smittium megazygosporum</name>
    <dbReference type="NCBI Taxonomy" id="133381"/>
    <lineage>
        <taxon>Eukaryota</taxon>
        <taxon>Fungi</taxon>
        <taxon>Fungi incertae sedis</taxon>
        <taxon>Zoopagomycota</taxon>
        <taxon>Kickxellomycotina</taxon>
        <taxon>Harpellomycetes</taxon>
        <taxon>Harpellales</taxon>
        <taxon>Legeriomycetaceae</taxon>
        <taxon>Smittium</taxon>
    </lineage>
</organism>
<keyword evidence="3 6" id="KW-0117">Actin capping</keyword>
<dbReference type="InterPro" id="IPR002189">
    <property type="entry name" value="CapZ_alpha"/>
</dbReference>
<gene>
    <name evidence="7" type="ORF">BB560_003402</name>
</gene>
<proteinExistence type="inferred from homology"/>
<dbReference type="FunFam" id="3.90.1150.210:FF:000003">
    <property type="entry name" value="F-actin-capping protein subunit alpha"/>
    <property type="match status" value="1"/>
</dbReference>
<evidence type="ECO:0000256" key="5">
    <source>
        <dbReference type="ARBA" id="ARBA00025389"/>
    </source>
</evidence>
<dbReference type="OrthoDB" id="340550at2759"/>
<dbReference type="STRING" id="133381.A0A2T9ZC30"/>
<dbReference type="EMBL" id="MBFS01000585">
    <property type="protein sequence ID" value="PVV02153.1"/>
    <property type="molecule type" value="Genomic_DNA"/>
</dbReference>
<evidence type="ECO:0000256" key="4">
    <source>
        <dbReference type="ARBA" id="ARBA00023203"/>
    </source>
</evidence>
<evidence type="ECO:0000313" key="7">
    <source>
        <dbReference type="EMBL" id="PVV02153.1"/>
    </source>
</evidence>
<evidence type="ECO:0000256" key="2">
    <source>
        <dbReference type="ARBA" id="ARBA00014038"/>
    </source>
</evidence>
<dbReference type="GO" id="GO:0051015">
    <property type="term" value="F:actin filament binding"/>
    <property type="evidence" value="ECO:0007669"/>
    <property type="project" value="TreeGrafter"/>
</dbReference>
<dbReference type="GO" id="GO:0051016">
    <property type="term" value="P:barbed-end actin filament capping"/>
    <property type="evidence" value="ECO:0007669"/>
    <property type="project" value="UniProtKB-UniRule"/>
</dbReference>
<dbReference type="Gene3D" id="3.30.1140.60">
    <property type="entry name" value="F-actin capping protein, alpha subunit"/>
    <property type="match status" value="1"/>
</dbReference>
<reference evidence="7 8" key="1">
    <citation type="journal article" date="2018" name="MBio">
        <title>Comparative Genomics Reveals the Core Gene Toolbox for the Fungus-Insect Symbiosis.</title>
        <authorList>
            <person name="Wang Y."/>
            <person name="Stata M."/>
            <person name="Wang W."/>
            <person name="Stajich J.E."/>
            <person name="White M.M."/>
            <person name="Moncalvo J.M."/>
        </authorList>
    </citation>
    <scope>NUCLEOTIDE SEQUENCE [LARGE SCALE GENOMIC DNA]</scope>
    <source>
        <strain evidence="7 8">SC-DP-2</strain>
    </source>
</reference>
<comment type="similarity">
    <text evidence="1 6">Belongs to the F-actin-capping protein alpha subunit family.</text>
</comment>
<evidence type="ECO:0000256" key="3">
    <source>
        <dbReference type="ARBA" id="ARBA00022467"/>
    </source>
</evidence>
<accession>A0A2T9ZC30</accession>
<dbReference type="InterPro" id="IPR042489">
    <property type="entry name" value="CapZ_alpha_1"/>
</dbReference>
<keyword evidence="8" id="KW-1185">Reference proteome</keyword>